<keyword evidence="3" id="KW-1185">Reference proteome</keyword>
<dbReference type="AlphaFoldDB" id="A0A1Q9DMJ3"/>
<sequence length="228" mass="24748">MVSMLLGAEPSATPTPSKIDLNAASATGFSFMDQYSTAGLTNFLFDISLDTFSGMSNCFMSSINRCGSSIAGTQNRMKQQVLSVNCHKAKAPSWLNEEYLIRSPRDNAHNDAHFCSANFCKLGLNGRLSEYSQEQNANEATMSMCQPPPRAATAELLEVHQPFLPSRRLPNTGQAPFGKGHGPKLPVSMTNTKRRGQAASKVAQHPRWNSLGDCPTQNNTCNAALNCM</sequence>
<reference evidence="2 3" key="1">
    <citation type="submission" date="2016-02" db="EMBL/GenBank/DDBJ databases">
        <title>Genome analysis of coral dinoflagellate symbionts highlights evolutionary adaptations to a symbiotic lifestyle.</title>
        <authorList>
            <person name="Aranda M."/>
            <person name="Li Y."/>
            <person name="Liew Y.J."/>
            <person name="Baumgarten S."/>
            <person name="Simakov O."/>
            <person name="Wilson M."/>
            <person name="Piel J."/>
            <person name="Ashoor H."/>
            <person name="Bougouffa S."/>
            <person name="Bajic V.B."/>
            <person name="Ryu T."/>
            <person name="Ravasi T."/>
            <person name="Bayer T."/>
            <person name="Micklem G."/>
            <person name="Kim H."/>
            <person name="Bhak J."/>
            <person name="Lajeunesse T.C."/>
            <person name="Voolstra C.R."/>
        </authorList>
    </citation>
    <scope>NUCLEOTIDE SEQUENCE [LARGE SCALE GENOMIC DNA]</scope>
    <source>
        <strain evidence="2 3">CCMP2467</strain>
    </source>
</reference>
<proteinExistence type="predicted"/>
<evidence type="ECO:0000313" key="3">
    <source>
        <dbReference type="Proteomes" id="UP000186817"/>
    </source>
</evidence>
<evidence type="ECO:0000256" key="1">
    <source>
        <dbReference type="SAM" id="MobiDB-lite"/>
    </source>
</evidence>
<dbReference type="EMBL" id="LSRX01000468">
    <property type="protein sequence ID" value="OLP96388.1"/>
    <property type="molecule type" value="Genomic_DNA"/>
</dbReference>
<evidence type="ECO:0000313" key="2">
    <source>
        <dbReference type="EMBL" id="OLP96388.1"/>
    </source>
</evidence>
<gene>
    <name evidence="2" type="ORF">AK812_SmicGene21364</name>
</gene>
<feature type="region of interest" description="Disordered" evidence="1">
    <location>
        <begin position="166"/>
        <end position="186"/>
    </location>
</feature>
<dbReference type="Proteomes" id="UP000186817">
    <property type="component" value="Unassembled WGS sequence"/>
</dbReference>
<comment type="caution">
    <text evidence="2">The sequence shown here is derived from an EMBL/GenBank/DDBJ whole genome shotgun (WGS) entry which is preliminary data.</text>
</comment>
<name>A0A1Q9DMJ3_SYMMI</name>
<accession>A0A1Q9DMJ3</accession>
<protein>
    <submittedName>
        <fullName evidence="2">Uncharacterized protein</fullName>
    </submittedName>
</protein>
<organism evidence="2 3">
    <name type="scientific">Symbiodinium microadriaticum</name>
    <name type="common">Dinoflagellate</name>
    <name type="synonym">Zooxanthella microadriatica</name>
    <dbReference type="NCBI Taxonomy" id="2951"/>
    <lineage>
        <taxon>Eukaryota</taxon>
        <taxon>Sar</taxon>
        <taxon>Alveolata</taxon>
        <taxon>Dinophyceae</taxon>
        <taxon>Suessiales</taxon>
        <taxon>Symbiodiniaceae</taxon>
        <taxon>Symbiodinium</taxon>
    </lineage>
</organism>